<name>E3GP79_9FIRM</name>
<organism evidence="1 2">
    <name type="scientific">Eubacterium callanderi</name>
    <dbReference type="NCBI Taxonomy" id="53442"/>
    <lineage>
        <taxon>Bacteria</taxon>
        <taxon>Bacillati</taxon>
        <taxon>Bacillota</taxon>
        <taxon>Clostridia</taxon>
        <taxon>Eubacteriales</taxon>
        <taxon>Eubacteriaceae</taxon>
        <taxon>Eubacterium</taxon>
    </lineage>
</organism>
<sequence>MKKWKIKTGKWKAKVQKPFGCLTCQVFFLTKAKKA</sequence>
<protein>
    <submittedName>
        <fullName evidence="1">Uncharacterized protein</fullName>
    </submittedName>
</protein>
<evidence type="ECO:0000313" key="2">
    <source>
        <dbReference type="Proteomes" id="UP000006873"/>
    </source>
</evidence>
<dbReference type="EMBL" id="CP002273">
    <property type="protein sequence ID" value="ADO37865.1"/>
    <property type="molecule type" value="Genomic_DNA"/>
</dbReference>
<reference evidence="1 2" key="2">
    <citation type="journal article" date="2011" name="J. Bacteriol.">
        <title>Complete genome sequence of a carbon monoxide-utilizing acetogen, Eubacterium limosum KIST612.</title>
        <authorList>
            <person name="Roh H."/>
            <person name="Ko H.J."/>
            <person name="Kim D."/>
            <person name="Choi D.G."/>
            <person name="Park S."/>
            <person name="Kim S."/>
            <person name="Chang I.S."/>
            <person name="Choi I.G."/>
        </authorList>
    </citation>
    <scope>NUCLEOTIDE SEQUENCE [LARGE SCALE GENOMIC DNA]</scope>
    <source>
        <strain evidence="1 2">KIST612</strain>
    </source>
</reference>
<accession>E3GP79</accession>
<dbReference type="KEGG" id="elm:ELI_2884"/>
<dbReference type="HOGENOM" id="CLU_3365019_0_0_9"/>
<reference key="1">
    <citation type="submission" date="2010-09" db="EMBL/GenBank/DDBJ databases">
        <authorList>
            <person name="Roh H."/>
            <person name="Ko H.-J."/>
            <person name="Kim D."/>
            <person name="Choi D.G."/>
            <person name="Park S."/>
            <person name="Kim S."/>
            <person name="Kim K.H."/>
            <person name="Chang I.S."/>
            <person name="Choi I.-G."/>
        </authorList>
    </citation>
    <scope>NUCLEOTIDE SEQUENCE</scope>
    <source>
        <strain>KIST612</strain>
    </source>
</reference>
<dbReference type="Proteomes" id="UP000006873">
    <property type="component" value="Chromosome"/>
</dbReference>
<dbReference type="AlphaFoldDB" id="E3GP79"/>
<proteinExistence type="predicted"/>
<keyword evidence="2" id="KW-1185">Reference proteome</keyword>
<gene>
    <name evidence="1" type="ordered locus">ELI_2884</name>
</gene>
<evidence type="ECO:0000313" key="1">
    <source>
        <dbReference type="EMBL" id="ADO37865.1"/>
    </source>
</evidence>